<comment type="caution">
    <text evidence="2">The sequence shown here is derived from an EMBL/GenBank/DDBJ whole genome shotgun (WGS) entry which is preliminary data.</text>
</comment>
<evidence type="ECO:0000256" key="1">
    <source>
        <dbReference type="SAM" id="MobiDB-lite"/>
    </source>
</evidence>
<feature type="compositionally biased region" description="Basic and acidic residues" evidence="1">
    <location>
        <begin position="1"/>
        <end position="12"/>
    </location>
</feature>
<reference evidence="2 3" key="1">
    <citation type="submission" date="2024-02" db="EMBL/GenBank/DDBJ databases">
        <title>Chromosome-level genome assembly of the Eurasian Minnow (Phoxinus phoxinus).</title>
        <authorList>
            <person name="Oriowo T.O."/>
            <person name="Martin S."/>
            <person name="Stange M."/>
            <person name="Chrysostomakis Y."/>
            <person name="Brown T."/>
            <person name="Winkler S."/>
            <person name="Kukowka S."/>
            <person name="Myers E.W."/>
            <person name="Bohne A."/>
        </authorList>
    </citation>
    <scope>NUCLEOTIDE SEQUENCE [LARGE SCALE GENOMIC DNA]</scope>
    <source>
        <strain evidence="2">ZFMK-TIS-60720</strain>
        <tissue evidence="2">Whole Organism</tissue>
    </source>
</reference>
<accession>A0AAN9DN90</accession>
<protein>
    <submittedName>
        <fullName evidence="2">Uncharacterized protein</fullName>
    </submittedName>
</protein>
<proteinExistence type="predicted"/>
<dbReference type="EMBL" id="JAYKXH010000001">
    <property type="protein sequence ID" value="KAK7177264.1"/>
    <property type="molecule type" value="Genomic_DNA"/>
</dbReference>
<evidence type="ECO:0000313" key="3">
    <source>
        <dbReference type="Proteomes" id="UP001364617"/>
    </source>
</evidence>
<evidence type="ECO:0000313" key="2">
    <source>
        <dbReference type="EMBL" id="KAK7177264.1"/>
    </source>
</evidence>
<sequence>MSPAGGDRETRHCGLQQGETERRDTAASSRGRQRDETLQINTRGTAFCLDLKNKSIKREERTDLRLYFTVGISLLNTGNVNLTDCFISTVNNEAKSPVQFSWPNTSSEVRGRRALLHAFKRTFLFFLLV</sequence>
<dbReference type="AlphaFoldDB" id="A0AAN9DN90"/>
<name>A0AAN9DN90_9TELE</name>
<gene>
    <name evidence="2" type="ORF">R3I93_001298</name>
</gene>
<keyword evidence="3" id="KW-1185">Reference proteome</keyword>
<feature type="region of interest" description="Disordered" evidence="1">
    <location>
        <begin position="1"/>
        <end position="37"/>
    </location>
</feature>
<dbReference type="Proteomes" id="UP001364617">
    <property type="component" value="Unassembled WGS sequence"/>
</dbReference>
<organism evidence="2 3">
    <name type="scientific">Phoxinus phoxinus</name>
    <name type="common">Eurasian minnow</name>
    <dbReference type="NCBI Taxonomy" id="58324"/>
    <lineage>
        <taxon>Eukaryota</taxon>
        <taxon>Metazoa</taxon>
        <taxon>Chordata</taxon>
        <taxon>Craniata</taxon>
        <taxon>Vertebrata</taxon>
        <taxon>Euteleostomi</taxon>
        <taxon>Actinopterygii</taxon>
        <taxon>Neopterygii</taxon>
        <taxon>Teleostei</taxon>
        <taxon>Ostariophysi</taxon>
        <taxon>Cypriniformes</taxon>
        <taxon>Leuciscidae</taxon>
        <taxon>Phoxininae</taxon>
        <taxon>Phoxinus</taxon>
    </lineage>
</organism>